<dbReference type="PANTHER" id="PTHR30093:SF44">
    <property type="entry name" value="TYPE II SECRETION SYSTEM CORE PROTEIN G"/>
    <property type="match status" value="1"/>
</dbReference>
<dbReference type="Proteomes" id="UP000034581">
    <property type="component" value="Unassembled WGS sequence"/>
</dbReference>
<evidence type="ECO:0000313" key="7">
    <source>
        <dbReference type="EMBL" id="KKP70289.1"/>
    </source>
</evidence>
<evidence type="ECO:0000256" key="2">
    <source>
        <dbReference type="ARBA" id="ARBA00022481"/>
    </source>
</evidence>
<feature type="transmembrane region" description="Helical" evidence="6">
    <location>
        <begin position="13"/>
        <end position="35"/>
    </location>
</feature>
<dbReference type="SUPFAM" id="SSF54523">
    <property type="entry name" value="Pili subunits"/>
    <property type="match status" value="1"/>
</dbReference>
<keyword evidence="2" id="KW-0488">Methylation</keyword>
<dbReference type="NCBIfam" id="TIGR02532">
    <property type="entry name" value="IV_pilin_GFxxxE"/>
    <property type="match status" value="1"/>
</dbReference>
<keyword evidence="3 6" id="KW-0812">Transmembrane</keyword>
<dbReference type="GO" id="GO:0016020">
    <property type="term" value="C:membrane"/>
    <property type="evidence" value="ECO:0007669"/>
    <property type="project" value="UniProtKB-SubCell"/>
</dbReference>
<dbReference type="InterPro" id="IPR045584">
    <property type="entry name" value="Pilin-like"/>
</dbReference>
<evidence type="ECO:0000256" key="1">
    <source>
        <dbReference type="ARBA" id="ARBA00004167"/>
    </source>
</evidence>
<name>A0A0G0BLB5_UNCC3</name>
<organism evidence="7 8">
    <name type="scientific">candidate division CPR3 bacterium GW2011_GWF2_35_18</name>
    <dbReference type="NCBI Taxonomy" id="1618350"/>
    <lineage>
        <taxon>Bacteria</taxon>
        <taxon>Bacteria division CPR3</taxon>
    </lineage>
</organism>
<sequence>MKNALKGFTLIELLIVIAIIGVLTAIVVLAINPVAMIRKSRDSQRYANIKAIDEAIRLYIIDNGHAPYINNLCGPANPSYICYTFDFAVGWNLLEQDLSPYLGDLPVDPCGLKCFQQTGQYHSYEYYAPGLYKQLCMDNPTIPGCISKTDADFALMYVIYAETLEAAADYWHWGFGNNPWNSF</sequence>
<dbReference type="Gene3D" id="3.30.700.10">
    <property type="entry name" value="Glycoprotein, Type 4 Pilin"/>
    <property type="match status" value="1"/>
</dbReference>
<accession>A0A0G0BLB5</accession>
<dbReference type="InterPro" id="IPR012902">
    <property type="entry name" value="N_methyl_site"/>
</dbReference>
<dbReference type="STRING" id="1618350.UR67_C0001G0198"/>
<evidence type="ECO:0000256" key="5">
    <source>
        <dbReference type="ARBA" id="ARBA00023136"/>
    </source>
</evidence>
<proteinExistence type="predicted"/>
<comment type="caution">
    <text evidence="7">The sequence shown here is derived from an EMBL/GenBank/DDBJ whole genome shotgun (WGS) entry which is preliminary data.</text>
</comment>
<dbReference type="EMBL" id="LBQB01000001">
    <property type="protein sequence ID" value="KKP70289.1"/>
    <property type="molecule type" value="Genomic_DNA"/>
</dbReference>
<dbReference type="Pfam" id="PF07963">
    <property type="entry name" value="N_methyl"/>
    <property type="match status" value="1"/>
</dbReference>
<comment type="subcellular location">
    <subcellularLocation>
        <location evidence="1">Membrane</location>
        <topology evidence="1">Single-pass membrane protein</topology>
    </subcellularLocation>
</comment>
<dbReference type="PANTHER" id="PTHR30093">
    <property type="entry name" value="GENERAL SECRETION PATHWAY PROTEIN G"/>
    <property type="match status" value="1"/>
</dbReference>
<evidence type="ECO:0000256" key="3">
    <source>
        <dbReference type="ARBA" id="ARBA00022692"/>
    </source>
</evidence>
<gene>
    <name evidence="7" type="ORF">UR67_C0001G0198</name>
</gene>
<evidence type="ECO:0008006" key="9">
    <source>
        <dbReference type="Google" id="ProtNLM"/>
    </source>
</evidence>
<evidence type="ECO:0000256" key="4">
    <source>
        <dbReference type="ARBA" id="ARBA00022989"/>
    </source>
</evidence>
<evidence type="ECO:0000256" key="6">
    <source>
        <dbReference type="SAM" id="Phobius"/>
    </source>
</evidence>
<evidence type="ECO:0000313" key="8">
    <source>
        <dbReference type="Proteomes" id="UP000034581"/>
    </source>
</evidence>
<keyword evidence="5 6" id="KW-0472">Membrane</keyword>
<dbReference type="AlphaFoldDB" id="A0A0G0BLB5"/>
<keyword evidence="4 6" id="KW-1133">Transmembrane helix</keyword>
<protein>
    <recommendedName>
        <fullName evidence="9">General secretion pathway protein G</fullName>
    </recommendedName>
</protein>
<reference evidence="7 8" key="1">
    <citation type="journal article" date="2015" name="Nature">
        <title>rRNA introns, odd ribosomes, and small enigmatic genomes across a large radiation of phyla.</title>
        <authorList>
            <person name="Brown C.T."/>
            <person name="Hug L.A."/>
            <person name="Thomas B.C."/>
            <person name="Sharon I."/>
            <person name="Castelle C.J."/>
            <person name="Singh A."/>
            <person name="Wilkins M.J."/>
            <person name="Williams K.H."/>
            <person name="Banfield J.F."/>
        </authorList>
    </citation>
    <scope>NUCLEOTIDE SEQUENCE [LARGE SCALE GENOMIC DNA]</scope>
</reference>
<dbReference type="PROSITE" id="PS00409">
    <property type="entry name" value="PROKAR_NTER_METHYL"/>
    <property type="match status" value="1"/>
</dbReference>